<dbReference type="Pfam" id="PF05678">
    <property type="entry name" value="VQ"/>
    <property type="match status" value="1"/>
</dbReference>
<feature type="region of interest" description="Disordered" evidence="1">
    <location>
        <begin position="69"/>
        <end position="106"/>
    </location>
</feature>
<accession>A0A5A7QMS2</accession>
<name>A0A5A7QMS2_STRAF</name>
<evidence type="ECO:0000259" key="2">
    <source>
        <dbReference type="Pfam" id="PF05678"/>
    </source>
</evidence>
<keyword evidence="4" id="KW-1185">Reference proteome</keyword>
<feature type="compositionally biased region" description="Basic and acidic residues" evidence="1">
    <location>
        <begin position="70"/>
        <end position="91"/>
    </location>
</feature>
<dbReference type="PANTHER" id="PTHR33624:SF31">
    <property type="entry name" value="SIGMA FACTOR BINDING PROTEIN 1, CHLOROPLASTIC-LIKE"/>
    <property type="match status" value="1"/>
</dbReference>
<feature type="compositionally biased region" description="Polar residues" evidence="1">
    <location>
        <begin position="92"/>
        <end position="106"/>
    </location>
</feature>
<protein>
    <submittedName>
        <fullName evidence="3">VQ motif family protein</fullName>
    </submittedName>
</protein>
<feature type="domain" description="VQ" evidence="2">
    <location>
        <begin position="29"/>
        <end position="55"/>
    </location>
</feature>
<dbReference type="AlphaFoldDB" id="A0A5A7QMS2"/>
<dbReference type="Proteomes" id="UP000325081">
    <property type="component" value="Unassembled WGS sequence"/>
</dbReference>
<dbReference type="OrthoDB" id="1725273at2759"/>
<sequence>MNFDQDKNNHKGKRKSSKATNNSLKVVYISSPMKVATSASRFKSLVQELTGKNSDISRYMDNDINYAGRGDFRETDFSRSQEKESSEEYRKLSSSITPNNITPTSSDSVLETRVVDSVLVSQMNDRFQDIFSANEFSYDPAQMDICSWEF</sequence>
<organism evidence="3 4">
    <name type="scientific">Striga asiatica</name>
    <name type="common">Asiatic witchweed</name>
    <name type="synonym">Buchnera asiatica</name>
    <dbReference type="NCBI Taxonomy" id="4170"/>
    <lineage>
        <taxon>Eukaryota</taxon>
        <taxon>Viridiplantae</taxon>
        <taxon>Streptophyta</taxon>
        <taxon>Embryophyta</taxon>
        <taxon>Tracheophyta</taxon>
        <taxon>Spermatophyta</taxon>
        <taxon>Magnoliopsida</taxon>
        <taxon>eudicotyledons</taxon>
        <taxon>Gunneridae</taxon>
        <taxon>Pentapetalae</taxon>
        <taxon>asterids</taxon>
        <taxon>lamiids</taxon>
        <taxon>Lamiales</taxon>
        <taxon>Orobanchaceae</taxon>
        <taxon>Buchnereae</taxon>
        <taxon>Striga</taxon>
    </lineage>
</organism>
<reference evidence="4" key="1">
    <citation type="journal article" date="2019" name="Curr. Biol.">
        <title>Genome Sequence of Striga asiatica Provides Insight into the Evolution of Plant Parasitism.</title>
        <authorList>
            <person name="Yoshida S."/>
            <person name="Kim S."/>
            <person name="Wafula E.K."/>
            <person name="Tanskanen J."/>
            <person name="Kim Y.M."/>
            <person name="Honaas L."/>
            <person name="Yang Z."/>
            <person name="Spallek T."/>
            <person name="Conn C.E."/>
            <person name="Ichihashi Y."/>
            <person name="Cheong K."/>
            <person name="Cui S."/>
            <person name="Der J.P."/>
            <person name="Gundlach H."/>
            <person name="Jiao Y."/>
            <person name="Hori C."/>
            <person name="Ishida J.K."/>
            <person name="Kasahara H."/>
            <person name="Kiba T."/>
            <person name="Kim M.S."/>
            <person name="Koo N."/>
            <person name="Laohavisit A."/>
            <person name="Lee Y.H."/>
            <person name="Lumba S."/>
            <person name="McCourt P."/>
            <person name="Mortimer J.C."/>
            <person name="Mutuku J.M."/>
            <person name="Nomura T."/>
            <person name="Sasaki-Sekimoto Y."/>
            <person name="Seto Y."/>
            <person name="Wang Y."/>
            <person name="Wakatake T."/>
            <person name="Sakakibara H."/>
            <person name="Demura T."/>
            <person name="Yamaguchi S."/>
            <person name="Yoneyama K."/>
            <person name="Manabe R.I."/>
            <person name="Nelson D.C."/>
            <person name="Schulman A.H."/>
            <person name="Timko M.P."/>
            <person name="dePamphilis C.W."/>
            <person name="Choi D."/>
            <person name="Shirasu K."/>
        </authorList>
    </citation>
    <scope>NUCLEOTIDE SEQUENCE [LARGE SCALE GENOMIC DNA]</scope>
    <source>
        <strain evidence="4">cv. UVA1</strain>
    </source>
</reference>
<proteinExistence type="predicted"/>
<evidence type="ECO:0000256" key="1">
    <source>
        <dbReference type="SAM" id="MobiDB-lite"/>
    </source>
</evidence>
<dbReference type="InterPro" id="IPR008889">
    <property type="entry name" value="VQ"/>
</dbReference>
<dbReference type="EMBL" id="BKCP01007515">
    <property type="protein sequence ID" value="GER46306.1"/>
    <property type="molecule type" value="Genomic_DNA"/>
</dbReference>
<evidence type="ECO:0000313" key="4">
    <source>
        <dbReference type="Proteomes" id="UP000325081"/>
    </source>
</evidence>
<feature type="region of interest" description="Disordered" evidence="1">
    <location>
        <begin position="1"/>
        <end position="23"/>
    </location>
</feature>
<gene>
    <name evidence="3" type="ORF">STAS_23323</name>
</gene>
<dbReference type="PANTHER" id="PTHR33624">
    <property type="entry name" value="SIGMA FACTOR BINDING PROTEIN 1, CHLOROPLASTIC"/>
    <property type="match status" value="1"/>
</dbReference>
<comment type="caution">
    <text evidence="3">The sequence shown here is derived from an EMBL/GenBank/DDBJ whole genome shotgun (WGS) entry which is preliminary data.</text>
</comment>
<evidence type="ECO:0000313" key="3">
    <source>
        <dbReference type="EMBL" id="GER46306.1"/>
    </source>
</evidence>
<dbReference type="InterPro" id="IPR039335">
    <property type="entry name" value="SIB1/2"/>
</dbReference>